<accession>A0A117QKI6</accession>
<dbReference type="GO" id="GO:0003677">
    <property type="term" value="F:DNA binding"/>
    <property type="evidence" value="ECO:0007669"/>
    <property type="project" value="InterPro"/>
</dbReference>
<feature type="domain" description="HTH luxR-type" evidence="3">
    <location>
        <begin position="859"/>
        <end position="924"/>
    </location>
</feature>
<dbReference type="InterPro" id="IPR036388">
    <property type="entry name" value="WH-like_DNA-bd_sf"/>
</dbReference>
<dbReference type="CDD" id="cd06170">
    <property type="entry name" value="LuxR_C_like"/>
    <property type="match status" value="1"/>
</dbReference>
<dbReference type="InterPro" id="IPR041664">
    <property type="entry name" value="AAA_16"/>
</dbReference>
<dbReference type="AlphaFoldDB" id="A0A117QKI6"/>
<name>A0A117QKI6_9ACTN</name>
<evidence type="ECO:0000313" key="5">
    <source>
        <dbReference type="Proteomes" id="UP000053271"/>
    </source>
</evidence>
<dbReference type="STRING" id="68231.AQJ30_34025"/>
<dbReference type="Pfam" id="PF00196">
    <property type="entry name" value="GerE"/>
    <property type="match status" value="1"/>
</dbReference>
<dbReference type="SMART" id="SM00421">
    <property type="entry name" value="HTH_LUXR"/>
    <property type="match status" value="1"/>
</dbReference>
<dbReference type="InterPro" id="IPR016032">
    <property type="entry name" value="Sig_transdc_resp-reg_C-effctor"/>
</dbReference>
<dbReference type="SUPFAM" id="SSF46894">
    <property type="entry name" value="C-terminal effector domain of the bipartite response regulators"/>
    <property type="match status" value="1"/>
</dbReference>
<dbReference type="Pfam" id="PF13191">
    <property type="entry name" value="AAA_16"/>
    <property type="match status" value="1"/>
</dbReference>
<dbReference type="PANTHER" id="PTHR16305:SF35">
    <property type="entry name" value="TRANSCRIPTIONAL ACTIVATOR DOMAIN"/>
    <property type="match status" value="1"/>
</dbReference>
<dbReference type="SUPFAM" id="SSF52540">
    <property type="entry name" value="P-loop containing nucleoside triphosphate hydrolases"/>
    <property type="match status" value="1"/>
</dbReference>
<keyword evidence="5" id="KW-1185">Reference proteome</keyword>
<evidence type="ECO:0000313" key="4">
    <source>
        <dbReference type="EMBL" id="KUN33387.1"/>
    </source>
</evidence>
<evidence type="ECO:0000259" key="3">
    <source>
        <dbReference type="PROSITE" id="PS50043"/>
    </source>
</evidence>
<proteinExistence type="predicted"/>
<dbReference type="GO" id="GO:0005737">
    <property type="term" value="C:cytoplasm"/>
    <property type="evidence" value="ECO:0007669"/>
    <property type="project" value="TreeGrafter"/>
</dbReference>
<dbReference type="GO" id="GO:0006355">
    <property type="term" value="P:regulation of DNA-templated transcription"/>
    <property type="evidence" value="ECO:0007669"/>
    <property type="project" value="InterPro"/>
</dbReference>
<gene>
    <name evidence="4" type="ORF">AQJ30_34025</name>
</gene>
<dbReference type="EMBL" id="LMWS01000056">
    <property type="protein sequence ID" value="KUN33387.1"/>
    <property type="molecule type" value="Genomic_DNA"/>
</dbReference>
<dbReference type="Gene3D" id="3.40.50.300">
    <property type="entry name" value="P-loop containing nucleotide triphosphate hydrolases"/>
    <property type="match status" value="1"/>
</dbReference>
<dbReference type="InterPro" id="IPR027417">
    <property type="entry name" value="P-loop_NTPase"/>
</dbReference>
<dbReference type="Gene3D" id="1.10.10.10">
    <property type="entry name" value="Winged helix-like DNA-binding domain superfamily/Winged helix DNA-binding domain"/>
    <property type="match status" value="1"/>
</dbReference>
<dbReference type="InterPro" id="IPR000792">
    <property type="entry name" value="Tscrpt_reg_LuxR_C"/>
</dbReference>
<evidence type="ECO:0000256" key="1">
    <source>
        <dbReference type="ARBA" id="ARBA00022741"/>
    </source>
</evidence>
<dbReference type="PANTHER" id="PTHR16305">
    <property type="entry name" value="TESTICULAR SOLUBLE ADENYLYL CYCLASE"/>
    <property type="match status" value="1"/>
</dbReference>
<sequence length="927" mass="98333">MIGRERELARIARLIAAADGAGPRVLVLTGEPGAGKSALVDRAVAQAVERGRRVLRVRGCEGEQDLGFAGVHQLLRPVLAGVDRLPAHQRDALRHALGMDRTGGSSAPDALTIRSAVLTLLLDAAADRPLLLAVDDAQWLDVGSLDVLAFAARRLDAEAVALLLAARDGAVPVRFDRDFPHLPVGPLDRAAAGRLLDAQPRPPQGRIRAQILTQAAGNPLALIELTRAVTRGPGGGDLAPYGAFTRDPGSGDLAAHGSLPLTSRLVDLFAADLPTLPSATRRALLLVAAAGTARLSDVPDVGGPQVWEPAERTGLVHVDGGEVRLRHPLVRSAVQQAATFAERREAHLTLAAAVAHEPDRRAWHLASAALGPDEEIADALAESARRFQHRGGHAAAATALERAAELTPDPIARARRLLAAAESAMYAGHPQWVGEIAGRVTTLTGDPHLLAEASLRAGWSLAVTLRHDDSLAFLLPVAASMATPAPALALSALGTAATPAYNSGDPRHRHEIQRIAGLLAPDPDGPDRVWTHAATQPFSDRPRTLKNLAHAVDTLPSDTDRTLPALVTLGGAAWILDETDEAVRLLGRAMNHLRRAATAGANCTVAQALALAHFESGAWGAARAAAEEAFWLATEAGADNVAVGSPLLQATLRAARGDHAGARAQVADAVRGRDLRASRSLYVRHRHALALAALAEGDHETAYRELRRAFTDEQRPAPVHYHASLYYLADLAAAAVRAGRTDDARAVLAGARRTLAQPPSPRLAAIVHRAAALLSEPEDAEAHFRAATEDPTAARWPFEHALARLDFAEWLRRRRRATEARPHLTAALETFVRLDARPWVERATAELRAAGVAVTSVAPSDALAGLTPQELEIAQLAAEGLTNRDIGARLYLSPRTIGFHLHKIFPKLGITGRAQLRDVLGRLPNAD</sequence>
<keyword evidence="2" id="KW-0067">ATP-binding</keyword>
<organism evidence="4 5">
    <name type="scientific">Streptomyces longwoodensis</name>
    <dbReference type="NCBI Taxonomy" id="68231"/>
    <lineage>
        <taxon>Bacteria</taxon>
        <taxon>Bacillati</taxon>
        <taxon>Actinomycetota</taxon>
        <taxon>Actinomycetes</taxon>
        <taxon>Kitasatosporales</taxon>
        <taxon>Streptomycetaceae</taxon>
        <taxon>Streptomyces</taxon>
    </lineage>
</organism>
<dbReference type="GO" id="GO:0005524">
    <property type="term" value="F:ATP binding"/>
    <property type="evidence" value="ECO:0007669"/>
    <property type="project" value="UniProtKB-KW"/>
</dbReference>
<reference evidence="4 5" key="1">
    <citation type="submission" date="2015-10" db="EMBL/GenBank/DDBJ databases">
        <title>Draft genome sequence of Streptomyces longwoodensis DSM 41677, type strain for the species Streptomyces longwoodensis.</title>
        <authorList>
            <person name="Ruckert C."/>
            <person name="Winkler A."/>
            <person name="Kalinowski J."/>
            <person name="Kampfer P."/>
            <person name="Glaeser S."/>
        </authorList>
    </citation>
    <scope>NUCLEOTIDE SEQUENCE [LARGE SCALE GENOMIC DNA]</scope>
    <source>
        <strain evidence="4 5">DSM 41677</strain>
    </source>
</reference>
<dbReference type="GO" id="GO:0004016">
    <property type="term" value="F:adenylate cyclase activity"/>
    <property type="evidence" value="ECO:0007669"/>
    <property type="project" value="TreeGrafter"/>
</dbReference>
<protein>
    <submittedName>
        <fullName evidence="4">Transcriptional regulator</fullName>
    </submittedName>
</protein>
<dbReference type="PRINTS" id="PR00038">
    <property type="entry name" value="HTHLUXR"/>
</dbReference>
<dbReference type="PROSITE" id="PS50043">
    <property type="entry name" value="HTH_LUXR_2"/>
    <property type="match status" value="1"/>
</dbReference>
<keyword evidence="1" id="KW-0547">Nucleotide-binding</keyword>
<evidence type="ECO:0000256" key="2">
    <source>
        <dbReference type="ARBA" id="ARBA00022840"/>
    </source>
</evidence>
<comment type="caution">
    <text evidence="4">The sequence shown here is derived from an EMBL/GenBank/DDBJ whole genome shotgun (WGS) entry which is preliminary data.</text>
</comment>
<dbReference type="Proteomes" id="UP000053271">
    <property type="component" value="Unassembled WGS sequence"/>
</dbReference>